<evidence type="ECO:0000256" key="3">
    <source>
        <dbReference type="ARBA" id="ARBA00023274"/>
    </source>
</evidence>
<organism evidence="7 8">
    <name type="scientific">Zavarzinia aquatilis</name>
    <dbReference type="NCBI Taxonomy" id="2211142"/>
    <lineage>
        <taxon>Bacteria</taxon>
        <taxon>Pseudomonadati</taxon>
        <taxon>Pseudomonadota</taxon>
        <taxon>Alphaproteobacteria</taxon>
        <taxon>Rhodospirillales</taxon>
        <taxon>Zavarziniaceae</taxon>
        <taxon>Zavarzinia</taxon>
    </lineage>
</organism>
<name>A0A317E2P6_9PROT</name>
<proteinExistence type="inferred from homology"/>
<evidence type="ECO:0000256" key="6">
    <source>
        <dbReference type="SAM" id="MobiDB-lite"/>
    </source>
</evidence>
<dbReference type="RefSeq" id="WP_109907583.1">
    <property type="nucleotide sequence ID" value="NZ_QGLE01000012.1"/>
</dbReference>
<dbReference type="GO" id="GO:1990904">
    <property type="term" value="C:ribonucleoprotein complex"/>
    <property type="evidence" value="ECO:0007669"/>
    <property type="project" value="UniProtKB-KW"/>
</dbReference>
<sequence length="205" mass="22287">MKADITTLDATVAGSIDLADDVFGLEPRADILHRMVLWQLAKRQAGTHRIKTVSEITATTKKMYRQKGTGHARHGSKKVGNFRGGAKTMGPVVRSHAFDLPKKVRKLALRNALSAKAKAGQLVVLENAAFEAGKTAALKAKFDTLGWNSVLVVDTELNEGFARAARNIPHVDVLPTVGANVYDILRREKLVLTKAAVESLEARLK</sequence>
<dbReference type="Proteomes" id="UP000245461">
    <property type="component" value="Unassembled WGS sequence"/>
</dbReference>
<comment type="function">
    <text evidence="5">One of the primary rRNA binding proteins, this protein initially binds near the 5'-end of the 23S rRNA. It is important during the early stages of 50S assembly. It makes multiple contacts with different domains of the 23S rRNA in the assembled 50S subunit and ribosome.</text>
</comment>
<evidence type="ECO:0000313" key="8">
    <source>
        <dbReference type="Proteomes" id="UP000245461"/>
    </source>
</evidence>
<dbReference type="GO" id="GO:0003735">
    <property type="term" value="F:structural constituent of ribosome"/>
    <property type="evidence" value="ECO:0007669"/>
    <property type="project" value="InterPro"/>
</dbReference>
<dbReference type="OrthoDB" id="9803201at2"/>
<comment type="similarity">
    <text evidence="1 5">Belongs to the universal ribosomal protein uL4 family.</text>
</comment>
<dbReference type="InterPro" id="IPR002136">
    <property type="entry name" value="Ribosomal_uL4"/>
</dbReference>
<dbReference type="PANTHER" id="PTHR10746">
    <property type="entry name" value="50S RIBOSOMAL PROTEIN L4"/>
    <property type="match status" value="1"/>
</dbReference>
<keyword evidence="8" id="KW-1185">Reference proteome</keyword>
<evidence type="ECO:0000313" key="7">
    <source>
        <dbReference type="EMBL" id="PWR19385.1"/>
    </source>
</evidence>
<comment type="caution">
    <text evidence="7">The sequence shown here is derived from an EMBL/GenBank/DDBJ whole genome shotgun (WGS) entry which is preliminary data.</text>
</comment>
<keyword evidence="5" id="KW-0694">RNA-binding</keyword>
<keyword evidence="3 5" id="KW-0687">Ribonucleoprotein</keyword>
<dbReference type="InterPro" id="IPR023574">
    <property type="entry name" value="Ribosomal_uL4_dom_sf"/>
</dbReference>
<dbReference type="EMBL" id="QGLE01000012">
    <property type="protein sequence ID" value="PWR19385.1"/>
    <property type="molecule type" value="Genomic_DNA"/>
</dbReference>
<reference evidence="7 8" key="1">
    <citation type="submission" date="2018-05" db="EMBL/GenBank/DDBJ databases">
        <title>Zavarzinia sp. HR-AS.</title>
        <authorList>
            <person name="Lee Y."/>
            <person name="Jeon C.O."/>
        </authorList>
    </citation>
    <scope>NUCLEOTIDE SEQUENCE [LARGE SCALE GENOMIC DNA]</scope>
    <source>
        <strain evidence="7 8">HR-AS</strain>
    </source>
</reference>
<keyword evidence="5" id="KW-0699">rRNA-binding</keyword>
<dbReference type="PANTHER" id="PTHR10746:SF6">
    <property type="entry name" value="LARGE RIBOSOMAL SUBUNIT PROTEIN UL4M"/>
    <property type="match status" value="1"/>
</dbReference>
<dbReference type="GO" id="GO:0006412">
    <property type="term" value="P:translation"/>
    <property type="evidence" value="ECO:0007669"/>
    <property type="project" value="UniProtKB-UniRule"/>
</dbReference>
<dbReference type="AlphaFoldDB" id="A0A317E2P6"/>
<feature type="region of interest" description="Disordered" evidence="6">
    <location>
        <begin position="65"/>
        <end position="85"/>
    </location>
</feature>
<keyword evidence="2 5" id="KW-0689">Ribosomal protein</keyword>
<accession>A0A317E2P6</accession>
<dbReference type="GO" id="GO:0019843">
    <property type="term" value="F:rRNA binding"/>
    <property type="evidence" value="ECO:0007669"/>
    <property type="project" value="UniProtKB-UniRule"/>
</dbReference>
<dbReference type="Gene3D" id="3.40.1370.10">
    <property type="match status" value="1"/>
</dbReference>
<dbReference type="SUPFAM" id="SSF52166">
    <property type="entry name" value="Ribosomal protein L4"/>
    <property type="match status" value="1"/>
</dbReference>
<dbReference type="NCBIfam" id="TIGR03953">
    <property type="entry name" value="rplD_bact"/>
    <property type="match status" value="1"/>
</dbReference>
<evidence type="ECO:0000256" key="4">
    <source>
        <dbReference type="ARBA" id="ARBA00035244"/>
    </source>
</evidence>
<protein>
    <recommendedName>
        <fullName evidence="4 5">Large ribosomal subunit protein uL4</fullName>
    </recommendedName>
</protein>
<gene>
    <name evidence="5" type="primary">rplD</name>
    <name evidence="7" type="ORF">DKG74_18100</name>
</gene>
<dbReference type="HAMAP" id="MF_01328_B">
    <property type="entry name" value="Ribosomal_uL4_B"/>
    <property type="match status" value="1"/>
</dbReference>
<dbReference type="GO" id="GO:0005840">
    <property type="term" value="C:ribosome"/>
    <property type="evidence" value="ECO:0007669"/>
    <property type="project" value="UniProtKB-KW"/>
</dbReference>
<evidence type="ECO:0000256" key="1">
    <source>
        <dbReference type="ARBA" id="ARBA00010528"/>
    </source>
</evidence>
<feature type="compositionally biased region" description="Basic residues" evidence="6">
    <location>
        <begin position="65"/>
        <end position="77"/>
    </location>
</feature>
<evidence type="ECO:0000256" key="2">
    <source>
        <dbReference type="ARBA" id="ARBA00022980"/>
    </source>
</evidence>
<evidence type="ECO:0000256" key="5">
    <source>
        <dbReference type="HAMAP-Rule" id="MF_01328"/>
    </source>
</evidence>
<dbReference type="InterPro" id="IPR013005">
    <property type="entry name" value="Ribosomal_uL4-like"/>
</dbReference>
<comment type="function">
    <text evidence="5">Forms part of the polypeptide exit tunnel.</text>
</comment>
<comment type="subunit">
    <text evidence="5">Part of the 50S ribosomal subunit.</text>
</comment>
<dbReference type="Pfam" id="PF00573">
    <property type="entry name" value="Ribosomal_L4"/>
    <property type="match status" value="1"/>
</dbReference>